<reference evidence="1" key="1">
    <citation type="submission" date="2009-11" db="EMBL/GenBank/DDBJ databases">
        <authorList>
            <person name="Weinstock G."/>
            <person name="Sodergren E."/>
            <person name="Clifton S."/>
            <person name="Fulton L."/>
            <person name="Fulton B."/>
            <person name="Courtney L."/>
            <person name="Fronick C."/>
            <person name="Harrison M."/>
            <person name="Strong C."/>
            <person name="Farmer C."/>
            <person name="Delahaunty K."/>
            <person name="Markovic C."/>
            <person name="Hall O."/>
            <person name="Minx P."/>
            <person name="Tomlinson C."/>
            <person name="Mitreva M."/>
            <person name="Nelson J."/>
            <person name="Hou S."/>
            <person name="Wollam A."/>
            <person name="Pepin K.H."/>
            <person name="Johnson M."/>
            <person name="Bhonagiri V."/>
            <person name="Nash W.E."/>
            <person name="Warren W."/>
            <person name="Chinwalla A."/>
            <person name="Mardis E.R."/>
            <person name="Wilson R.K."/>
        </authorList>
    </citation>
    <scope>NUCLEOTIDE SEQUENCE [LARGE SCALE GENOMIC DNA]</scope>
    <source>
        <strain evidence="1">DSM 18205</strain>
    </source>
</reference>
<accession>D1PFB5</accession>
<dbReference type="Proteomes" id="UP000004477">
    <property type="component" value="Unassembled WGS sequence"/>
</dbReference>
<keyword evidence="2" id="KW-1185">Reference proteome</keyword>
<evidence type="ECO:0000313" key="1">
    <source>
        <dbReference type="EMBL" id="EFB34488.1"/>
    </source>
</evidence>
<dbReference type="Pfam" id="PF14907">
    <property type="entry name" value="NTP_transf_5"/>
    <property type="match status" value="1"/>
</dbReference>
<dbReference type="HOGENOM" id="CLU_045664_1_0_10"/>
<name>D1PFB5_9BACT</name>
<evidence type="ECO:0000313" key="2">
    <source>
        <dbReference type="Proteomes" id="UP000004477"/>
    </source>
</evidence>
<proteinExistence type="predicted"/>
<evidence type="ECO:0008006" key="3">
    <source>
        <dbReference type="Google" id="ProtNLM"/>
    </source>
</evidence>
<gene>
    <name evidence="1" type="ORF">PREVCOP_05922</name>
</gene>
<dbReference type="AlphaFoldDB" id="D1PFB5"/>
<dbReference type="STRING" id="537011.PREVCOP_05922"/>
<dbReference type="PaxDb" id="537011-PREVCOP_05922"/>
<organism evidence="1 2">
    <name type="scientific">Segatella copri DSM 18205</name>
    <dbReference type="NCBI Taxonomy" id="537011"/>
    <lineage>
        <taxon>Bacteria</taxon>
        <taxon>Pseudomonadati</taxon>
        <taxon>Bacteroidota</taxon>
        <taxon>Bacteroidia</taxon>
        <taxon>Bacteroidales</taxon>
        <taxon>Prevotellaceae</taxon>
        <taxon>Segatella</taxon>
    </lineage>
</organism>
<comment type="caution">
    <text evidence="1">The sequence shown here is derived from an EMBL/GenBank/DDBJ whole genome shotgun (WGS) entry which is preliminary data.</text>
</comment>
<sequence length="374" mass="43028">MGTILKLLISFKDKMNMKSSVVLLNLLRIALGNSAEWKGEGSVNWKKVIGLARKQGVLAIAFDALEKVPAELRPSKNILLEWFGRVNTMELVYELYVNTIKDLGRLIGRNGLYMMVMKGYGCSLHYPKPNHRPCGDIDIFLMDKEGRHDEEMVKAIDDVVAKETGAQISYDDEHHSIFAFGKCTVENHATVLNVSPYKVNIWINDLLEELAKDSTDQAVLGLVLPSAKFYSIHLLRHMATDFATVKTTLRHVLDWATFVKCHSDEIDWGFVRDVAHRAKMHLFLDALNGICVEYLGYPKEMFPVGKENVRLRDRVLGDILHPEFQAEEPPMEKRFAHGIFSTKRLWVNRWKHRMVFDESILSTFWHSAIYRMRH</sequence>
<dbReference type="InterPro" id="IPR039498">
    <property type="entry name" value="NTP_transf_5"/>
</dbReference>
<protein>
    <recommendedName>
        <fullName evidence="3">Nucleotidyltransferase family protein</fullName>
    </recommendedName>
</protein>
<dbReference type="EMBL" id="ACBX02000035">
    <property type="protein sequence ID" value="EFB34488.1"/>
    <property type="molecule type" value="Genomic_DNA"/>
</dbReference>